<proteinExistence type="evidence at transcript level"/>
<evidence type="ECO:0000313" key="1">
    <source>
        <dbReference type="EMBL" id="JAA50825.1"/>
    </source>
</evidence>
<name>K9IQT3_DESRO</name>
<feature type="non-terminal residue" evidence="1">
    <location>
        <position position="1"/>
    </location>
</feature>
<organism evidence="1">
    <name type="scientific">Desmodus rotundus</name>
    <name type="common">Vampire bat</name>
    <dbReference type="NCBI Taxonomy" id="9430"/>
    <lineage>
        <taxon>Eukaryota</taxon>
        <taxon>Metazoa</taxon>
        <taxon>Chordata</taxon>
        <taxon>Craniata</taxon>
        <taxon>Vertebrata</taxon>
        <taxon>Euteleostomi</taxon>
        <taxon>Mammalia</taxon>
        <taxon>Eutheria</taxon>
        <taxon>Laurasiatheria</taxon>
        <taxon>Chiroptera</taxon>
        <taxon>Yangochiroptera</taxon>
        <taxon>Phyllostomidae</taxon>
        <taxon>Desmodontinae</taxon>
        <taxon>Desmodus</taxon>
    </lineage>
</organism>
<dbReference type="EMBL" id="GABZ01002700">
    <property type="protein sequence ID" value="JAA50825.1"/>
    <property type="molecule type" value="mRNA"/>
</dbReference>
<dbReference type="AlphaFoldDB" id="K9IQT3"/>
<protein>
    <submittedName>
        <fullName evidence="1">Uncharacterized protein</fullName>
    </submittedName>
</protein>
<accession>K9IQT3</accession>
<reference evidence="1" key="1">
    <citation type="submission" date="2012-11" db="EMBL/GenBank/DDBJ databases">
        <title>The Vampirome: Transcriptome and Proteome Analysis of the Submandibular and Accessory Glands of the Vampire Bat and Vector of Human Rabies, Desmodus rotundus.</title>
        <authorList>
            <person name="Francischetti I.M.B."/>
            <person name="Assumpcao T.C.F."/>
            <person name="Ma D."/>
            <person name="Vicente E.C."/>
            <person name="Ribeiro J.M.C."/>
        </authorList>
    </citation>
    <scope>NUCLEOTIDE SEQUENCE</scope>
    <source>
        <tissue evidence="1">Salivary gland</tissue>
    </source>
</reference>
<sequence length="197" mass="21512">LDRELGGSGGLPSWAFRVSTSWGKNCLFPPASDPTCPSLYPSPLPPTQTCSSSCFLSWGMALPPTQPPKSETWASSQPPPSHTPHLIHHQVLLFLPSKYLWNASTSLPAPFTQATLSSGWSFCVQQLLIASKPPVSFLIMYSSFQSKSHVAKRKPDHVPFRLKPLTLLPFAFRIKPRALGPFSGPVLSSVCQPHPVL</sequence>